<dbReference type="GO" id="GO:0032259">
    <property type="term" value="P:methylation"/>
    <property type="evidence" value="ECO:0007669"/>
    <property type="project" value="UniProtKB-KW"/>
</dbReference>
<keyword evidence="2" id="KW-0489">Methyltransferase</keyword>
<dbReference type="EMBL" id="OCTY01000002">
    <property type="protein sequence ID" value="SOJ56960.1"/>
    <property type="molecule type" value="Genomic_DNA"/>
</dbReference>
<dbReference type="PANTHER" id="PTHR33841:SF1">
    <property type="entry name" value="DNA METHYLTRANSFERASE A"/>
    <property type="match status" value="1"/>
</dbReference>
<evidence type="ECO:0000259" key="6">
    <source>
        <dbReference type="Pfam" id="PF02384"/>
    </source>
</evidence>
<dbReference type="SUPFAM" id="SSF53335">
    <property type="entry name" value="S-adenosyl-L-methionine-dependent methyltransferases"/>
    <property type="match status" value="1"/>
</dbReference>
<feature type="domain" description="DNA methylase adenine-specific" evidence="6">
    <location>
        <begin position="331"/>
        <end position="441"/>
    </location>
</feature>
<dbReference type="PRINTS" id="PR00507">
    <property type="entry name" value="N12N6MTFRASE"/>
</dbReference>
<evidence type="ECO:0000259" key="7">
    <source>
        <dbReference type="Pfam" id="PF18135"/>
    </source>
</evidence>
<evidence type="ECO:0000313" key="8">
    <source>
        <dbReference type="EMBL" id="SOJ56960.1"/>
    </source>
</evidence>
<dbReference type="GO" id="GO:0003677">
    <property type="term" value="F:DNA binding"/>
    <property type="evidence" value="ECO:0007669"/>
    <property type="project" value="InterPro"/>
</dbReference>
<name>A0A7Z7NBI9_9MYCO</name>
<evidence type="ECO:0000256" key="3">
    <source>
        <dbReference type="ARBA" id="ARBA00022679"/>
    </source>
</evidence>
<dbReference type="InterPro" id="IPR050953">
    <property type="entry name" value="N4_N6_ade-DNA_methylase"/>
</dbReference>
<dbReference type="Proteomes" id="UP000554965">
    <property type="component" value="Unassembled WGS sequence"/>
</dbReference>
<organism evidence="8 9">
    <name type="scientific">Mycobacterium simulans</name>
    <dbReference type="NCBI Taxonomy" id="627089"/>
    <lineage>
        <taxon>Bacteria</taxon>
        <taxon>Bacillati</taxon>
        <taxon>Actinomycetota</taxon>
        <taxon>Actinomycetes</taxon>
        <taxon>Mycobacteriales</taxon>
        <taxon>Mycobacteriaceae</taxon>
        <taxon>Mycobacterium</taxon>
    </lineage>
</organism>
<dbReference type="Gene3D" id="3.40.50.150">
    <property type="entry name" value="Vaccinia Virus protein VP39"/>
    <property type="match status" value="1"/>
</dbReference>
<dbReference type="GO" id="GO:0009007">
    <property type="term" value="F:site-specific DNA-methyltransferase (adenine-specific) activity"/>
    <property type="evidence" value="ECO:0007669"/>
    <property type="project" value="UniProtKB-EC"/>
</dbReference>
<accession>A0A7Z7NBI9</accession>
<evidence type="ECO:0000256" key="1">
    <source>
        <dbReference type="ARBA" id="ARBA00011900"/>
    </source>
</evidence>
<feature type="domain" description="Type ISP restriction-modification enzyme LLaBIII C-terminal specificity" evidence="7">
    <location>
        <begin position="722"/>
        <end position="1106"/>
    </location>
</feature>
<feature type="region of interest" description="Disordered" evidence="5">
    <location>
        <begin position="604"/>
        <end position="628"/>
    </location>
</feature>
<gene>
    <name evidence="8" type="ORF">MSIMFB_04438</name>
</gene>
<evidence type="ECO:0000256" key="5">
    <source>
        <dbReference type="SAM" id="MobiDB-lite"/>
    </source>
</evidence>
<dbReference type="Pfam" id="PF18135">
    <property type="entry name" value="Type_ISP_C"/>
    <property type="match status" value="1"/>
</dbReference>
<feature type="compositionally biased region" description="Basic and acidic residues" evidence="5">
    <location>
        <begin position="604"/>
        <end position="613"/>
    </location>
</feature>
<dbReference type="InterPro" id="IPR029063">
    <property type="entry name" value="SAM-dependent_MTases_sf"/>
</dbReference>
<keyword evidence="9" id="KW-1185">Reference proteome</keyword>
<dbReference type="AlphaFoldDB" id="A0A7Z7NBI9"/>
<evidence type="ECO:0000313" key="9">
    <source>
        <dbReference type="Proteomes" id="UP000554965"/>
    </source>
</evidence>
<dbReference type="Pfam" id="PF02384">
    <property type="entry name" value="N6_Mtase"/>
    <property type="match status" value="1"/>
</dbReference>
<keyword evidence="3" id="KW-0808">Transferase</keyword>
<evidence type="ECO:0000256" key="4">
    <source>
        <dbReference type="ARBA" id="ARBA00047942"/>
    </source>
</evidence>
<dbReference type="InterPro" id="IPR003356">
    <property type="entry name" value="DNA_methylase_A-5"/>
</dbReference>
<comment type="catalytic activity">
    <reaction evidence="4">
        <text>a 2'-deoxyadenosine in DNA + S-adenosyl-L-methionine = an N(6)-methyl-2'-deoxyadenosine in DNA + S-adenosyl-L-homocysteine + H(+)</text>
        <dbReference type="Rhea" id="RHEA:15197"/>
        <dbReference type="Rhea" id="RHEA-COMP:12418"/>
        <dbReference type="Rhea" id="RHEA-COMP:12419"/>
        <dbReference type="ChEBI" id="CHEBI:15378"/>
        <dbReference type="ChEBI" id="CHEBI:57856"/>
        <dbReference type="ChEBI" id="CHEBI:59789"/>
        <dbReference type="ChEBI" id="CHEBI:90615"/>
        <dbReference type="ChEBI" id="CHEBI:90616"/>
        <dbReference type="EC" id="2.1.1.72"/>
    </reaction>
</comment>
<dbReference type="InterPro" id="IPR041635">
    <property type="entry name" value="Type_ISP_LLaBIII_C"/>
</dbReference>
<dbReference type="PANTHER" id="PTHR33841">
    <property type="entry name" value="DNA METHYLTRANSFERASE YEEA-RELATED"/>
    <property type="match status" value="1"/>
</dbReference>
<comment type="caution">
    <text evidence="8">The sequence shown here is derived from an EMBL/GenBank/DDBJ whole genome shotgun (WGS) entry which is preliminary data.</text>
</comment>
<dbReference type="EC" id="2.1.1.72" evidence="1"/>
<sequence length="1153" mass="127594">MLGVAGLRTYLEGLQRIHLTGEAVPETSFYGQLERLLNEAGATLLPSVTCVLTTRNRGAGVPDGGLFIARQAVADAGDSALLARAPERGVMEVKGAAEDVAQVAGRAQVKRYLARYGKVLVCTYRDFLIVRLDSNGNVQAGERFTLATDAGSFWALDPRAAEENVGADFADYLKRALSGDAPLSNPADLAWFLAAYARTALKRVEEVGDMQTLATLRSALEQALGLSFDDEDGEHFFRSALVQTLFYGVFAAWVFWSEQNPNPAPQRFTWRQAQWTLSVPMVRVLFQQLATPANLPVGLDEVLDWTDDVLARVDRKLFFKRFEAAEAVQYFYEPFLHAYDPELRRELGVWYTPAEVVRYMVDTVDRALRAELGLPLGLADPNVHVLDPCTGTGSYLTAVLDRVATTLTEQSGDGLVAAEVKEAALSRIHGFELLPAPFVIAHLRIGIALQKLGVQLNTNAGERASVYLTNALTGWVDSDPHPPLPFPEFIAERDAADAVKRDTPILVVLGNPPYNGFAGVSPAEEGGLVEPYKVGLADKWDITKNKLDDLYIRFFRIAERRVAEQTGKGIICFVSNSSWLGDPSAVVMRKRLLNEFDTITVDHLNGDSRETGKKTPHGKPDPSIFSTPLNPSGITRGVAISMLVRTADHTGSAEKVEYRDFWGQSKREQLAAATSLPDAGPNYEPLSPEEANWFRLLRWSPRPGYASWPAIPELCAEEPMLGLNENRRFALIDGDREGLISRMRTYLDPEIPLTEVDPRLARSYARFDPERERKRLLDHPCDEDKVKRFQFRPLDMRYAYVETAAKLWNESRSVLVAAEQAASGFLLVRRRAPRALDGAALHFSGCLIDQKVLFTDAYAVPLWLSPASRTPEDGDPALFSIECDEPEEGWRSNLSARALTYLQGLGIDDAQSNKESATLIWLHALAIGLSPLYVEQNGGAVRSDWPRIPLPQSDSLLRDSSTLGRRVAHVLNLDEPLAGVDKQPIEARFQHVATIARHDGSAIDPGRGDLAVTAGWGIVQQRAVMPGPGRYDVRERLSSDKAGLSDDEIELLGQQVLDIYLNEHVSWEGVPAAVWDFKIGGFQVLRKWLSYREKRALGRDLTMTEARTFTTIARRLTTLVLLGPELDSNYLNVVDPTSPGQFSLLEPDRTSDP</sequence>
<proteinExistence type="predicted"/>
<protein>
    <recommendedName>
        <fullName evidence="1">site-specific DNA-methyltransferase (adenine-specific)</fullName>
        <ecNumber evidence="1">2.1.1.72</ecNumber>
    </recommendedName>
</protein>
<reference evidence="8 9" key="1">
    <citation type="submission" date="2017-10" db="EMBL/GenBank/DDBJ databases">
        <authorList>
            <consortium name="Urmite Genomes"/>
        </authorList>
    </citation>
    <scope>NUCLEOTIDE SEQUENCE [LARGE SCALE GENOMIC DNA]</scope>
    <source>
        <strain evidence="8 9">FB-527</strain>
    </source>
</reference>
<evidence type="ECO:0000256" key="2">
    <source>
        <dbReference type="ARBA" id="ARBA00022603"/>
    </source>
</evidence>
<dbReference type="GO" id="GO:0008170">
    <property type="term" value="F:N-methyltransferase activity"/>
    <property type="evidence" value="ECO:0007669"/>
    <property type="project" value="InterPro"/>
</dbReference>